<dbReference type="PANTHER" id="PTHR23176:SF129">
    <property type="entry name" value="RHO GTPASE ACTIVATING PROTEIN AT 16F, ISOFORM E-RELATED"/>
    <property type="match status" value="1"/>
</dbReference>
<proteinExistence type="predicted"/>
<gene>
    <name evidence="3" type="ORF">BJ085DRAFT_20565</name>
</gene>
<dbReference type="InterPro" id="IPR008936">
    <property type="entry name" value="Rho_GTPase_activation_prot"/>
</dbReference>
<dbReference type="InterPro" id="IPR000198">
    <property type="entry name" value="RhoGAP_dom"/>
</dbReference>
<feature type="domain" description="Rho-GAP" evidence="2">
    <location>
        <begin position="1"/>
        <end position="133"/>
    </location>
</feature>
<dbReference type="Pfam" id="PF00620">
    <property type="entry name" value="RhoGAP"/>
    <property type="match status" value="1"/>
</dbReference>
<dbReference type="STRING" id="215637.A0A4P9ZS82"/>
<dbReference type="PANTHER" id="PTHR23176">
    <property type="entry name" value="RHO/RAC/CDC GTPASE-ACTIVATING PROTEIN"/>
    <property type="match status" value="1"/>
</dbReference>
<protein>
    <submittedName>
        <fullName evidence="3">Rho GTPase activation protein</fullName>
    </submittedName>
</protein>
<dbReference type="SMART" id="SM00324">
    <property type="entry name" value="RhoGAP"/>
    <property type="match status" value="1"/>
</dbReference>
<evidence type="ECO:0000313" key="4">
    <source>
        <dbReference type="Proteomes" id="UP000268162"/>
    </source>
</evidence>
<dbReference type="GO" id="GO:0005096">
    <property type="term" value="F:GTPase activator activity"/>
    <property type="evidence" value="ECO:0007669"/>
    <property type="project" value="UniProtKB-KW"/>
</dbReference>
<dbReference type="InterPro" id="IPR050729">
    <property type="entry name" value="Rho-GAP"/>
</dbReference>
<dbReference type="AlphaFoldDB" id="A0A4P9ZS82"/>
<evidence type="ECO:0000256" key="1">
    <source>
        <dbReference type="ARBA" id="ARBA00022468"/>
    </source>
</evidence>
<name>A0A4P9ZS82_9FUNG</name>
<dbReference type="GO" id="GO:0005737">
    <property type="term" value="C:cytoplasm"/>
    <property type="evidence" value="ECO:0007669"/>
    <property type="project" value="TreeGrafter"/>
</dbReference>
<dbReference type="Gene3D" id="1.10.555.10">
    <property type="entry name" value="Rho GTPase activation protein"/>
    <property type="match status" value="1"/>
</dbReference>
<organism evidence="3 4">
    <name type="scientific">Dimargaris cristalligena</name>
    <dbReference type="NCBI Taxonomy" id="215637"/>
    <lineage>
        <taxon>Eukaryota</taxon>
        <taxon>Fungi</taxon>
        <taxon>Fungi incertae sedis</taxon>
        <taxon>Zoopagomycota</taxon>
        <taxon>Kickxellomycotina</taxon>
        <taxon>Dimargaritomycetes</taxon>
        <taxon>Dimargaritales</taxon>
        <taxon>Dimargaritaceae</taxon>
        <taxon>Dimargaris</taxon>
    </lineage>
</organism>
<evidence type="ECO:0000259" key="2">
    <source>
        <dbReference type="PROSITE" id="PS50238"/>
    </source>
</evidence>
<reference evidence="4" key="1">
    <citation type="journal article" date="2018" name="Nat. Microbiol.">
        <title>Leveraging single-cell genomics to expand the fungal tree of life.</title>
        <authorList>
            <person name="Ahrendt S.R."/>
            <person name="Quandt C.A."/>
            <person name="Ciobanu D."/>
            <person name="Clum A."/>
            <person name="Salamov A."/>
            <person name="Andreopoulos B."/>
            <person name="Cheng J.F."/>
            <person name="Woyke T."/>
            <person name="Pelin A."/>
            <person name="Henrissat B."/>
            <person name="Reynolds N.K."/>
            <person name="Benny G.L."/>
            <person name="Smith M.E."/>
            <person name="James T.Y."/>
            <person name="Grigoriev I.V."/>
        </authorList>
    </citation>
    <scope>NUCLEOTIDE SEQUENCE [LARGE SCALE GENOMIC DNA]</scope>
    <source>
        <strain evidence="4">RSA 468</strain>
    </source>
</reference>
<feature type="non-terminal residue" evidence="3">
    <location>
        <position position="133"/>
    </location>
</feature>
<accession>A0A4P9ZS82</accession>
<dbReference type="EMBL" id="ML002657">
    <property type="protein sequence ID" value="RKP36416.1"/>
    <property type="molecule type" value="Genomic_DNA"/>
</dbReference>
<dbReference type="GO" id="GO:0007165">
    <property type="term" value="P:signal transduction"/>
    <property type="evidence" value="ECO:0007669"/>
    <property type="project" value="InterPro"/>
</dbReference>
<dbReference type="PROSITE" id="PS50238">
    <property type="entry name" value="RHOGAP"/>
    <property type="match status" value="1"/>
</dbReference>
<sequence length="133" mass="15228">MATPQLRCETDDDVTTLTGILKQYLRDLSEPLLTFDAYPHFMEAYQLPDLESRCKAMQPIIHQLPHGHQTTIRFLMRHWLNIHRAAAYNKMPSKNLAVVLGPNLMRTRDNDSGTEFMDMSSKNGVVELLISQA</sequence>
<dbReference type="Proteomes" id="UP000268162">
    <property type="component" value="Unassembled WGS sequence"/>
</dbReference>
<dbReference type="SUPFAM" id="SSF48350">
    <property type="entry name" value="GTPase activation domain, GAP"/>
    <property type="match status" value="1"/>
</dbReference>
<evidence type="ECO:0000313" key="3">
    <source>
        <dbReference type="EMBL" id="RKP36416.1"/>
    </source>
</evidence>
<keyword evidence="4" id="KW-1185">Reference proteome</keyword>
<keyword evidence="1" id="KW-0343">GTPase activation</keyword>
<dbReference type="CDD" id="cd00159">
    <property type="entry name" value="RhoGAP"/>
    <property type="match status" value="1"/>
</dbReference>